<accession>A0A0E9SEW9</accession>
<reference evidence="2" key="1">
    <citation type="submission" date="2014-11" db="EMBL/GenBank/DDBJ databases">
        <authorList>
            <person name="Amaro Gonzalez C."/>
        </authorList>
    </citation>
    <scope>NUCLEOTIDE SEQUENCE</scope>
</reference>
<evidence type="ECO:0000313" key="2">
    <source>
        <dbReference type="EMBL" id="JAH39919.1"/>
    </source>
</evidence>
<dbReference type="EMBL" id="GBXM01068658">
    <property type="protein sequence ID" value="JAH39919.1"/>
    <property type="molecule type" value="Transcribed_RNA"/>
</dbReference>
<keyword evidence="1" id="KW-0472">Membrane</keyword>
<sequence length="59" mass="7181">MLENKTETLKHTHTHTHRNGILTTKFLLVFSPVLDIRANFFFKLRRKQTLPYMHFCFNF</sequence>
<organism evidence="2">
    <name type="scientific">Anguilla anguilla</name>
    <name type="common">European freshwater eel</name>
    <name type="synonym">Muraena anguilla</name>
    <dbReference type="NCBI Taxonomy" id="7936"/>
    <lineage>
        <taxon>Eukaryota</taxon>
        <taxon>Metazoa</taxon>
        <taxon>Chordata</taxon>
        <taxon>Craniata</taxon>
        <taxon>Vertebrata</taxon>
        <taxon>Euteleostomi</taxon>
        <taxon>Actinopterygii</taxon>
        <taxon>Neopterygii</taxon>
        <taxon>Teleostei</taxon>
        <taxon>Anguilliformes</taxon>
        <taxon>Anguillidae</taxon>
        <taxon>Anguilla</taxon>
    </lineage>
</organism>
<reference evidence="2" key="2">
    <citation type="journal article" date="2015" name="Fish Shellfish Immunol.">
        <title>Early steps in the European eel (Anguilla anguilla)-Vibrio vulnificus interaction in the gills: Role of the RtxA13 toxin.</title>
        <authorList>
            <person name="Callol A."/>
            <person name="Pajuelo D."/>
            <person name="Ebbesson L."/>
            <person name="Teles M."/>
            <person name="MacKenzie S."/>
            <person name="Amaro C."/>
        </authorList>
    </citation>
    <scope>NUCLEOTIDE SEQUENCE</scope>
</reference>
<keyword evidence="1" id="KW-1133">Transmembrane helix</keyword>
<protein>
    <submittedName>
        <fullName evidence="2">Uncharacterized protein</fullName>
    </submittedName>
</protein>
<proteinExistence type="predicted"/>
<name>A0A0E9SEW9_ANGAN</name>
<dbReference type="AlphaFoldDB" id="A0A0E9SEW9"/>
<feature type="transmembrane region" description="Helical" evidence="1">
    <location>
        <begin position="20"/>
        <end position="42"/>
    </location>
</feature>
<evidence type="ECO:0000256" key="1">
    <source>
        <dbReference type="SAM" id="Phobius"/>
    </source>
</evidence>
<keyword evidence="1" id="KW-0812">Transmembrane</keyword>